<protein>
    <submittedName>
        <fullName evidence="4">Concanavalin A-like lectin/glucanase domain-containing protein</fullName>
    </submittedName>
</protein>
<dbReference type="EMBL" id="KZ678402">
    <property type="protein sequence ID" value="PSR94022.1"/>
    <property type="molecule type" value="Genomic_DNA"/>
</dbReference>
<dbReference type="STRING" id="2025994.A0A2T3AEF6"/>
<dbReference type="Gene3D" id="2.60.120.200">
    <property type="match status" value="2"/>
</dbReference>
<organism evidence="4 5">
    <name type="scientific">Coniella lustricola</name>
    <dbReference type="NCBI Taxonomy" id="2025994"/>
    <lineage>
        <taxon>Eukaryota</taxon>
        <taxon>Fungi</taxon>
        <taxon>Dikarya</taxon>
        <taxon>Ascomycota</taxon>
        <taxon>Pezizomycotina</taxon>
        <taxon>Sordariomycetes</taxon>
        <taxon>Sordariomycetidae</taxon>
        <taxon>Diaporthales</taxon>
        <taxon>Schizoparmaceae</taxon>
        <taxon>Coniella</taxon>
    </lineage>
</organism>
<evidence type="ECO:0000256" key="2">
    <source>
        <dbReference type="SAM" id="Phobius"/>
    </source>
</evidence>
<keyword evidence="2" id="KW-0812">Transmembrane</keyword>
<feature type="domain" description="GH16" evidence="3">
    <location>
        <begin position="114"/>
        <end position="369"/>
    </location>
</feature>
<keyword evidence="5" id="KW-1185">Reference proteome</keyword>
<feature type="compositionally biased region" description="Low complexity" evidence="1">
    <location>
        <begin position="119"/>
        <end position="153"/>
    </location>
</feature>
<evidence type="ECO:0000256" key="1">
    <source>
        <dbReference type="SAM" id="MobiDB-lite"/>
    </source>
</evidence>
<evidence type="ECO:0000313" key="5">
    <source>
        <dbReference type="Proteomes" id="UP000241462"/>
    </source>
</evidence>
<keyword evidence="2" id="KW-1133">Transmembrane helix</keyword>
<dbReference type="Pfam" id="PF26113">
    <property type="entry name" value="GH16_XgeA"/>
    <property type="match status" value="2"/>
</dbReference>
<dbReference type="InterPro" id="IPR000757">
    <property type="entry name" value="Beta-glucanase-like"/>
</dbReference>
<evidence type="ECO:0000313" key="4">
    <source>
        <dbReference type="EMBL" id="PSR94022.1"/>
    </source>
</evidence>
<dbReference type="SUPFAM" id="SSF49899">
    <property type="entry name" value="Concanavalin A-like lectins/glucanases"/>
    <property type="match status" value="1"/>
</dbReference>
<dbReference type="InParanoid" id="A0A2T3AEF6"/>
<evidence type="ECO:0000259" key="3">
    <source>
        <dbReference type="PROSITE" id="PS51762"/>
    </source>
</evidence>
<feature type="transmembrane region" description="Helical" evidence="2">
    <location>
        <begin position="22"/>
        <end position="42"/>
    </location>
</feature>
<dbReference type="AlphaFoldDB" id="A0A2T3AEF6"/>
<dbReference type="PROSITE" id="PS51762">
    <property type="entry name" value="GH16_2"/>
    <property type="match status" value="1"/>
</dbReference>
<proteinExistence type="predicted"/>
<dbReference type="OrthoDB" id="192832at2759"/>
<feature type="compositionally biased region" description="Polar residues" evidence="1">
    <location>
        <begin position="154"/>
        <end position="164"/>
    </location>
</feature>
<dbReference type="InterPro" id="IPR013320">
    <property type="entry name" value="ConA-like_dom_sf"/>
</dbReference>
<dbReference type="GO" id="GO:0009251">
    <property type="term" value="P:glucan catabolic process"/>
    <property type="evidence" value="ECO:0007669"/>
    <property type="project" value="TreeGrafter"/>
</dbReference>
<keyword evidence="2" id="KW-0472">Membrane</keyword>
<dbReference type="Proteomes" id="UP000241462">
    <property type="component" value="Unassembled WGS sequence"/>
</dbReference>
<sequence length="402" mass="43408">MSGLKVAPHGPFAFLKTLSKKTWIIIGTAAAAILVIVIVVPVEEAKKNSYPSYTALNYTLADTYEGEDFFSLFDYYTDTDPADGYVTYVDSSTASSLNLTYASSSRAVLRVDTSDATDDTSSSDSGSSSNTNGNNQNGNNQNSNSDTNSFDTSHSVSTTAGWNTKQRRADSTAGRNSVRVTSKTTYNKGLFIFDVKHSPLGCGTWPALWLTDPDNWPTNGEIDVMEAVNLGDSGNQMTLHTKSNCEMNHKREMNGTALYENCYWDANDEAGCGVQAKSKATFGQAYNDNGGGITAVEWRSEGIRVWQFARGSVPSDIDEGAPDPSGWGTATADFPDTGCDIDTHFKNQSIIINIDMCGSWAAGSAYTDAGCPSNCTDFVANNPSNFTEAYWEFGSFQVYQSS</sequence>
<dbReference type="CDD" id="cd02181">
    <property type="entry name" value="GH16_fungal_Lam16A_glucanase"/>
    <property type="match status" value="1"/>
</dbReference>
<name>A0A2T3AEF6_9PEZI</name>
<dbReference type="PANTHER" id="PTHR10963:SF42">
    <property type="entry name" value="PUTATIVE (AFU_ORTHOLOGUE AFUA_5G02280)-RELATED"/>
    <property type="match status" value="1"/>
</dbReference>
<dbReference type="InterPro" id="IPR050546">
    <property type="entry name" value="Glycosyl_Hydrlase_16"/>
</dbReference>
<feature type="region of interest" description="Disordered" evidence="1">
    <location>
        <begin position="112"/>
        <end position="178"/>
    </location>
</feature>
<dbReference type="GO" id="GO:0004553">
    <property type="term" value="F:hydrolase activity, hydrolyzing O-glycosyl compounds"/>
    <property type="evidence" value="ECO:0007669"/>
    <property type="project" value="InterPro"/>
</dbReference>
<keyword evidence="4" id="KW-0430">Lectin</keyword>
<gene>
    <name evidence="4" type="ORF">BD289DRAFT_163837</name>
</gene>
<reference evidence="4 5" key="1">
    <citation type="journal article" date="2018" name="Mycol. Prog.">
        <title>Coniella lustricola, a new species from submerged detritus.</title>
        <authorList>
            <person name="Raudabaugh D.B."/>
            <person name="Iturriaga T."/>
            <person name="Carver A."/>
            <person name="Mondo S."/>
            <person name="Pangilinan J."/>
            <person name="Lipzen A."/>
            <person name="He G."/>
            <person name="Amirebrahimi M."/>
            <person name="Grigoriev I.V."/>
            <person name="Miller A.N."/>
        </authorList>
    </citation>
    <scope>NUCLEOTIDE SEQUENCE [LARGE SCALE GENOMIC DNA]</scope>
    <source>
        <strain evidence="4 5">B22-T-1</strain>
    </source>
</reference>
<accession>A0A2T3AEF6</accession>
<dbReference type="PANTHER" id="PTHR10963">
    <property type="entry name" value="GLYCOSYL HYDROLASE-RELATED"/>
    <property type="match status" value="1"/>
</dbReference>
<dbReference type="GO" id="GO:0030246">
    <property type="term" value="F:carbohydrate binding"/>
    <property type="evidence" value="ECO:0007669"/>
    <property type="project" value="UniProtKB-KW"/>
</dbReference>